<gene>
    <name evidence="1" type="ORF">CGSHiR3021_00172</name>
</gene>
<name>A4P0L8_HAEIF</name>
<evidence type="ECO:0000313" key="2">
    <source>
        <dbReference type="Proteomes" id="UP000005596"/>
    </source>
</evidence>
<reference evidence="1 2" key="1">
    <citation type="journal article" date="2007" name="Genome Biol.">
        <title>Characterization and modeling of the Haemophilus influenzae core and supragenomes based on the complete genomic sequences of Rd and 12 clinical nontypeable strains.</title>
        <authorList>
            <person name="Hogg J.S."/>
            <person name="Hu F.Z."/>
            <person name="Janto B."/>
            <person name="Boissy R."/>
            <person name="Hayes J."/>
            <person name="Keefe R."/>
            <person name="Post J.C."/>
            <person name="Ehrlich G.D."/>
        </authorList>
    </citation>
    <scope>NUCLEOTIDE SEQUENCE [LARGE SCALE GENOMIC DNA]</scope>
    <source>
        <strain evidence="1 2">22.4-21</strain>
    </source>
</reference>
<organism evidence="1 2">
    <name type="scientific">Haemophilus influenzae 22.4-21</name>
    <dbReference type="NCBI Taxonomy" id="375063"/>
    <lineage>
        <taxon>Bacteria</taxon>
        <taxon>Pseudomonadati</taxon>
        <taxon>Pseudomonadota</taxon>
        <taxon>Gammaproteobacteria</taxon>
        <taxon>Pasteurellales</taxon>
        <taxon>Pasteurellaceae</taxon>
        <taxon>Haemophilus</taxon>
    </lineage>
</organism>
<dbReference type="AlphaFoldDB" id="A4P0L8"/>
<dbReference type="EMBL" id="AAZJ01000015">
    <property type="protein sequence ID" value="EDK13047.1"/>
    <property type="molecule type" value="Genomic_DNA"/>
</dbReference>
<protein>
    <submittedName>
        <fullName evidence="1">Uncharacterized protein</fullName>
    </submittedName>
</protein>
<dbReference type="BioCyc" id="HINF375063:G119K-1972-MONOMER"/>
<proteinExistence type="predicted"/>
<sequence length="58" mass="6521">MTGINETKNGEPIDVIFGYQSISNRIVQSAELIGTTNTLLKLISKEVIDIYRQEKPLQ</sequence>
<dbReference type="Proteomes" id="UP000005596">
    <property type="component" value="Unassembled WGS sequence"/>
</dbReference>
<accession>A4P0L8</accession>
<evidence type="ECO:0000313" key="1">
    <source>
        <dbReference type="EMBL" id="EDK13047.1"/>
    </source>
</evidence>